<evidence type="ECO:0000313" key="3">
    <source>
        <dbReference type="Proteomes" id="UP001597237"/>
    </source>
</evidence>
<comment type="caution">
    <text evidence="2">The sequence shown here is derived from an EMBL/GenBank/DDBJ whole genome shotgun (WGS) entry which is preliminary data.</text>
</comment>
<dbReference type="Pfam" id="PF04386">
    <property type="entry name" value="SspB"/>
    <property type="match status" value="1"/>
</dbReference>
<dbReference type="InterPro" id="IPR007481">
    <property type="entry name" value="SspB"/>
</dbReference>
<dbReference type="InterPro" id="IPR036760">
    <property type="entry name" value="SspB-like_sf"/>
</dbReference>
<protein>
    <submittedName>
        <fullName evidence="2">SspB family protein</fullName>
    </submittedName>
</protein>
<evidence type="ECO:0000256" key="1">
    <source>
        <dbReference type="SAM" id="MobiDB-lite"/>
    </source>
</evidence>
<sequence>MAQEPPAQDLMHYEAMAQEALRGVVKAALKRAAAPGGLPGAHHFYITFKTDAPGVSGPPDLLAKYPDEMTIVLQHQYWDLAPGETFFSVTLRFGGQPKWLSIPYAAVTRFYDPSVQFLLQFEPPSAAALEEAGAAPEAAPQPEGEPPSGEPPTKVVSLDQFRKK</sequence>
<keyword evidence="3" id="KW-1185">Reference proteome</keyword>
<dbReference type="Proteomes" id="UP001597237">
    <property type="component" value="Unassembled WGS sequence"/>
</dbReference>
<evidence type="ECO:0000313" key="2">
    <source>
        <dbReference type="EMBL" id="MFD1782237.1"/>
    </source>
</evidence>
<dbReference type="Gene3D" id="2.30.30.220">
    <property type="entry name" value="SspB-like"/>
    <property type="match status" value="1"/>
</dbReference>
<feature type="compositionally biased region" description="Low complexity" evidence="1">
    <location>
        <begin position="128"/>
        <end position="142"/>
    </location>
</feature>
<dbReference type="EMBL" id="JBHUEY010000001">
    <property type="protein sequence ID" value="MFD1782237.1"/>
    <property type="molecule type" value="Genomic_DNA"/>
</dbReference>
<proteinExistence type="predicted"/>
<reference evidence="3" key="1">
    <citation type="journal article" date="2019" name="Int. J. Syst. Evol. Microbiol.">
        <title>The Global Catalogue of Microorganisms (GCM) 10K type strain sequencing project: providing services to taxonomists for standard genome sequencing and annotation.</title>
        <authorList>
            <consortium name="The Broad Institute Genomics Platform"/>
            <consortium name="The Broad Institute Genome Sequencing Center for Infectious Disease"/>
            <person name="Wu L."/>
            <person name="Ma J."/>
        </authorList>
    </citation>
    <scope>NUCLEOTIDE SEQUENCE [LARGE SCALE GENOMIC DNA]</scope>
    <source>
        <strain evidence="3">DFY28</strain>
    </source>
</reference>
<gene>
    <name evidence="2" type="ORF">ACFSC0_02440</name>
</gene>
<feature type="region of interest" description="Disordered" evidence="1">
    <location>
        <begin position="128"/>
        <end position="164"/>
    </location>
</feature>
<organism evidence="2 3">
    <name type="scientific">Phenylobacterium terrae</name>
    <dbReference type="NCBI Taxonomy" id="2665495"/>
    <lineage>
        <taxon>Bacteria</taxon>
        <taxon>Pseudomonadati</taxon>
        <taxon>Pseudomonadota</taxon>
        <taxon>Alphaproteobacteria</taxon>
        <taxon>Caulobacterales</taxon>
        <taxon>Caulobacteraceae</taxon>
        <taxon>Phenylobacterium</taxon>
    </lineage>
</organism>
<name>A0ABW4MW84_9CAUL</name>
<accession>A0ABW4MW84</accession>
<dbReference type="SUPFAM" id="SSF101738">
    <property type="entry name" value="SspB-like"/>
    <property type="match status" value="1"/>
</dbReference>
<dbReference type="RefSeq" id="WP_377280936.1">
    <property type="nucleotide sequence ID" value="NZ_JBHRSI010000003.1"/>
</dbReference>